<organism evidence="7 8">
    <name type="scientific">Pseudobacter ginsenosidimutans</name>
    <dbReference type="NCBI Taxonomy" id="661488"/>
    <lineage>
        <taxon>Bacteria</taxon>
        <taxon>Pseudomonadati</taxon>
        <taxon>Bacteroidota</taxon>
        <taxon>Chitinophagia</taxon>
        <taxon>Chitinophagales</taxon>
        <taxon>Chitinophagaceae</taxon>
        <taxon>Pseudobacter</taxon>
    </lineage>
</organism>
<dbReference type="InterPro" id="IPR000835">
    <property type="entry name" value="HTH_MarR-typ"/>
</dbReference>
<dbReference type="InterPro" id="IPR055166">
    <property type="entry name" value="Transc_reg_Sar_Rot_HTH"/>
</dbReference>
<accession>A0A4Q7MRR1</accession>
<evidence type="ECO:0000256" key="2">
    <source>
        <dbReference type="ARBA" id="ARBA00022490"/>
    </source>
</evidence>
<comment type="caution">
    <text evidence="7">The sequence shown here is derived from an EMBL/GenBank/DDBJ whole genome shotgun (WGS) entry which is preliminary data.</text>
</comment>
<dbReference type="PANTHER" id="PTHR33164">
    <property type="entry name" value="TRANSCRIPTIONAL REGULATOR, MARR FAMILY"/>
    <property type="match status" value="1"/>
</dbReference>
<keyword evidence="8" id="KW-1185">Reference proteome</keyword>
<keyword evidence="2" id="KW-0963">Cytoplasm</keyword>
<dbReference type="RefSeq" id="WP_130541665.1">
    <property type="nucleotide sequence ID" value="NZ_CP042431.1"/>
</dbReference>
<dbReference type="OrthoDB" id="9806864at2"/>
<comment type="subcellular location">
    <subcellularLocation>
        <location evidence="1">Cytoplasm</location>
    </subcellularLocation>
</comment>
<dbReference type="EMBL" id="SGXA01000002">
    <property type="protein sequence ID" value="RZS71128.1"/>
    <property type="molecule type" value="Genomic_DNA"/>
</dbReference>
<evidence type="ECO:0000256" key="4">
    <source>
        <dbReference type="ARBA" id="ARBA00023125"/>
    </source>
</evidence>
<keyword evidence="3" id="KW-0805">Transcription regulation</keyword>
<evidence type="ECO:0000256" key="1">
    <source>
        <dbReference type="ARBA" id="ARBA00004496"/>
    </source>
</evidence>
<dbReference type="Gene3D" id="1.10.10.10">
    <property type="entry name" value="Winged helix-like DNA-binding domain superfamily/Winged helix DNA-binding domain"/>
    <property type="match status" value="1"/>
</dbReference>
<evidence type="ECO:0000259" key="6">
    <source>
        <dbReference type="PROSITE" id="PS50995"/>
    </source>
</evidence>
<evidence type="ECO:0000256" key="3">
    <source>
        <dbReference type="ARBA" id="ARBA00023015"/>
    </source>
</evidence>
<dbReference type="GO" id="GO:0003700">
    <property type="term" value="F:DNA-binding transcription factor activity"/>
    <property type="evidence" value="ECO:0007669"/>
    <property type="project" value="InterPro"/>
</dbReference>
<dbReference type="InterPro" id="IPR036390">
    <property type="entry name" value="WH_DNA-bd_sf"/>
</dbReference>
<feature type="domain" description="HTH marR-type" evidence="6">
    <location>
        <begin position="10"/>
        <end position="140"/>
    </location>
</feature>
<evidence type="ECO:0000313" key="7">
    <source>
        <dbReference type="EMBL" id="RZS71128.1"/>
    </source>
</evidence>
<keyword evidence="4" id="KW-0238">DNA-binding</keyword>
<dbReference type="AlphaFoldDB" id="A0A4Q7MRR1"/>
<dbReference type="FunFam" id="1.10.10.10:FF:000163">
    <property type="entry name" value="MarR family transcriptional regulator"/>
    <property type="match status" value="1"/>
</dbReference>
<dbReference type="SUPFAM" id="SSF46785">
    <property type="entry name" value="Winged helix' DNA-binding domain"/>
    <property type="match status" value="1"/>
</dbReference>
<dbReference type="GO" id="GO:0005737">
    <property type="term" value="C:cytoplasm"/>
    <property type="evidence" value="ECO:0007669"/>
    <property type="project" value="UniProtKB-SubCell"/>
</dbReference>
<evidence type="ECO:0000313" key="8">
    <source>
        <dbReference type="Proteomes" id="UP000293874"/>
    </source>
</evidence>
<dbReference type="InterPro" id="IPR039422">
    <property type="entry name" value="MarR/SlyA-like"/>
</dbReference>
<proteinExistence type="predicted"/>
<keyword evidence="5" id="KW-0804">Transcription</keyword>
<dbReference type="PROSITE" id="PS50995">
    <property type="entry name" value="HTH_MARR_2"/>
    <property type="match status" value="1"/>
</dbReference>
<protein>
    <submittedName>
        <fullName evidence="7">MarR family transcriptional regulator</fullName>
    </submittedName>
</protein>
<sequence>MKNKDTLTLGHQACFPLYALSREITNIYRPLLDDLDLTYPQYLVLMVLWENEAQAVNEIGEKLKLDSGTLTPLLKRMESKKLITRKRKADDERSVEIALTISGKALKKEASKIPAKMISSLGISEEEMNQLKRITSKILNKISDREK</sequence>
<reference evidence="7 8" key="1">
    <citation type="submission" date="2019-02" db="EMBL/GenBank/DDBJ databases">
        <title>Genomic Encyclopedia of Type Strains, Phase IV (KMG-IV): sequencing the most valuable type-strain genomes for metagenomic binning, comparative biology and taxonomic classification.</title>
        <authorList>
            <person name="Goeker M."/>
        </authorList>
    </citation>
    <scope>NUCLEOTIDE SEQUENCE [LARGE SCALE GENOMIC DNA]</scope>
    <source>
        <strain evidence="7 8">DSM 18116</strain>
    </source>
</reference>
<dbReference type="Pfam" id="PF22381">
    <property type="entry name" value="Staph_reg_Sar_Rot"/>
    <property type="match status" value="1"/>
</dbReference>
<dbReference type="SMART" id="SM00347">
    <property type="entry name" value="HTH_MARR"/>
    <property type="match status" value="1"/>
</dbReference>
<dbReference type="InterPro" id="IPR036388">
    <property type="entry name" value="WH-like_DNA-bd_sf"/>
</dbReference>
<dbReference type="Proteomes" id="UP000293874">
    <property type="component" value="Unassembled WGS sequence"/>
</dbReference>
<dbReference type="PANTHER" id="PTHR33164:SF5">
    <property type="entry name" value="ORGANIC HYDROPEROXIDE RESISTANCE TRANSCRIPTIONAL REGULATOR"/>
    <property type="match status" value="1"/>
</dbReference>
<dbReference type="GO" id="GO:0003677">
    <property type="term" value="F:DNA binding"/>
    <property type="evidence" value="ECO:0007669"/>
    <property type="project" value="UniProtKB-KW"/>
</dbReference>
<evidence type="ECO:0000256" key="5">
    <source>
        <dbReference type="ARBA" id="ARBA00023163"/>
    </source>
</evidence>
<dbReference type="PRINTS" id="PR00598">
    <property type="entry name" value="HTHMARR"/>
</dbReference>
<dbReference type="GO" id="GO:0006950">
    <property type="term" value="P:response to stress"/>
    <property type="evidence" value="ECO:0007669"/>
    <property type="project" value="TreeGrafter"/>
</dbReference>
<gene>
    <name evidence="7" type="ORF">EV199_3029</name>
</gene>
<name>A0A4Q7MRR1_9BACT</name>